<dbReference type="EMBL" id="CAUYUJ010014950">
    <property type="protein sequence ID" value="CAK0848107.1"/>
    <property type="molecule type" value="Genomic_DNA"/>
</dbReference>
<comment type="caution">
    <text evidence="1">The sequence shown here is derived from an EMBL/GenBank/DDBJ whole genome shotgun (WGS) entry which is preliminary data.</text>
</comment>
<proteinExistence type="predicted"/>
<gene>
    <name evidence="1" type="ORF">PCOR1329_LOCUS41131</name>
</gene>
<protein>
    <submittedName>
        <fullName evidence="1">Uncharacterized protein</fullName>
    </submittedName>
</protein>
<sequence length="215" mass="25044">MKDLCRELAWATIDAGLWGTAGTVEHNLEVAAIAMKHGLHGFYTEWKETGLNSTLTEIHAMSAKLFGTNSDRKLRTKGAETWGFLLFLVHMFNRRWKIQGRLQRESVRLFEAAECMIKLCYRMDNIGRKFCDSDIDECLEHWKRFCSLTRHCERLLTPKRHILWHMLQRAAFLGNPLFYANWTDEGLNRVLKGACREQSQVTFEECVLLSMPFLV</sequence>
<name>A0ABN9TPX0_9DINO</name>
<organism evidence="1 2">
    <name type="scientific">Prorocentrum cordatum</name>
    <dbReference type="NCBI Taxonomy" id="2364126"/>
    <lineage>
        <taxon>Eukaryota</taxon>
        <taxon>Sar</taxon>
        <taxon>Alveolata</taxon>
        <taxon>Dinophyceae</taxon>
        <taxon>Prorocentrales</taxon>
        <taxon>Prorocentraceae</taxon>
        <taxon>Prorocentrum</taxon>
    </lineage>
</organism>
<keyword evidence="2" id="KW-1185">Reference proteome</keyword>
<dbReference type="Proteomes" id="UP001189429">
    <property type="component" value="Unassembled WGS sequence"/>
</dbReference>
<reference evidence="1" key="1">
    <citation type="submission" date="2023-10" db="EMBL/GenBank/DDBJ databases">
        <authorList>
            <person name="Chen Y."/>
            <person name="Shah S."/>
            <person name="Dougan E. K."/>
            <person name="Thang M."/>
            <person name="Chan C."/>
        </authorList>
    </citation>
    <scope>NUCLEOTIDE SEQUENCE [LARGE SCALE GENOMIC DNA]</scope>
</reference>
<evidence type="ECO:0000313" key="1">
    <source>
        <dbReference type="EMBL" id="CAK0848107.1"/>
    </source>
</evidence>
<accession>A0ABN9TPX0</accession>
<evidence type="ECO:0000313" key="2">
    <source>
        <dbReference type="Proteomes" id="UP001189429"/>
    </source>
</evidence>